<dbReference type="EMBL" id="LGRX02003832">
    <property type="protein sequence ID" value="KAK3281454.1"/>
    <property type="molecule type" value="Genomic_DNA"/>
</dbReference>
<dbReference type="NCBIfam" id="TIGR01171">
    <property type="entry name" value="rplB_bact"/>
    <property type="match status" value="1"/>
</dbReference>
<protein>
    <recommendedName>
        <fullName evidence="6">Large ribosomal subunit protein uL2m</fullName>
    </recommendedName>
</protein>
<keyword evidence="5" id="KW-0687">Ribonucleoprotein</keyword>
<dbReference type="FunFam" id="2.30.30.30:FF:000001">
    <property type="entry name" value="50S ribosomal protein L2"/>
    <property type="match status" value="1"/>
</dbReference>
<dbReference type="GO" id="GO:0003723">
    <property type="term" value="F:RNA binding"/>
    <property type="evidence" value="ECO:0007669"/>
    <property type="project" value="InterPro"/>
</dbReference>
<dbReference type="InterPro" id="IPR022669">
    <property type="entry name" value="Ribosomal_uL2_C"/>
</dbReference>
<dbReference type="Pfam" id="PF00181">
    <property type="entry name" value="Ribosomal_L2_N"/>
    <property type="match status" value="1"/>
</dbReference>
<dbReference type="FunFam" id="4.10.950.10:FF:000001">
    <property type="entry name" value="50S ribosomal protein L2"/>
    <property type="match status" value="1"/>
</dbReference>
<evidence type="ECO:0000256" key="5">
    <source>
        <dbReference type="ARBA" id="ARBA00023274"/>
    </source>
</evidence>
<evidence type="ECO:0000256" key="1">
    <source>
        <dbReference type="ARBA" id="ARBA00004474"/>
    </source>
</evidence>
<evidence type="ECO:0000313" key="11">
    <source>
        <dbReference type="Proteomes" id="UP001190700"/>
    </source>
</evidence>
<dbReference type="InterPro" id="IPR022666">
    <property type="entry name" value="Ribosomal_uL2_RNA-bd_dom"/>
</dbReference>
<evidence type="ECO:0000313" key="10">
    <source>
        <dbReference type="EMBL" id="KAK3281454.1"/>
    </source>
</evidence>
<accession>A0AAE0GNP1</accession>
<dbReference type="GO" id="GO:0009536">
    <property type="term" value="C:plastid"/>
    <property type="evidence" value="ECO:0007669"/>
    <property type="project" value="UniProtKB-SubCell"/>
</dbReference>
<dbReference type="SMART" id="SM01382">
    <property type="entry name" value="Ribosomal_L2_C"/>
    <property type="match status" value="1"/>
</dbReference>
<dbReference type="PANTHER" id="PTHR13691">
    <property type="entry name" value="RIBOSOMAL PROTEIN L2"/>
    <property type="match status" value="1"/>
</dbReference>
<name>A0AAE0GNP1_9CHLO</name>
<gene>
    <name evidence="10" type="ORF">CYMTET_10757</name>
</gene>
<dbReference type="InterPro" id="IPR014726">
    <property type="entry name" value="Ribosomal_uL2_dom3"/>
</dbReference>
<comment type="caution">
    <text evidence="10">The sequence shown here is derived from an EMBL/GenBank/DDBJ whole genome shotgun (WGS) entry which is preliminary data.</text>
</comment>
<comment type="subcellular location">
    <subcellularLocation>
        <location evidence="1">Plastid</location>
    </subcellularLocation>
</comment>
<dbReference type="Pfam" id="PF03947">
    <property type="entry name" value="Ribosomal_L2_C"/>
    <property type="match status" value="1"/>
</dbReference>
<comment type="subunit">
    <text evidence="3">Part of the 50S ribosomal subunit.</text>
</comment>
<dbReference type="SMART" id="SM01383">
    <property type="entry name" value="Ribosomal_L2"/>
    <property type="match status" value="1"/>
</dbReference>
<dbReference type="SUPFAM" id="SSF50104">
    <property type="entry name" value="Translation proteins SH3-like domain"/>
    <property type="match status" value="1"/>
</dbReference>
<evidence type="ECO:0000256" key="7">
    <source>
        <dbReference type="SAM" id="MobiDB-lite"/>
    </source>
</evidence>
<dbReference type="PROSITE" id="PS00467">
    <property type="entry name" value="RIBOSOMAL_L2"/>
    <property type="match status" value="1"/>
</dbReference>
<dbReference type="Gene3D" id="2.30.30.30">
    <property type="match status" value="1"/>
</dbReference>
<evidence type="ECO:0000259" key="8">
    <source>
        <dbReference type="SMART" id="SM01382"/>
    </source>
</evidence>
<comment type="similarity">
    <text evidence="2">Belongs to the universal ribosomal protein uL2 family.</text>
</comment>
<dbReference type="InterPro" id="IPR022671">
    <property type="entry name" value="Ribosomal_uL2_CS"/>
</dbReference>
<dbReference type="GO" id="GO:0003735">
    <property type="term" value="F:structural constituent of ribosome"/>
    <property type="evidence" value="ECO:0007669"/>
    <property type="project" value="InterPro"/>
</dbReference>
<reference evidence="10 11" key="1">
    <citation type="journal article" date="2015" name="Genome Biol. Evol.">
        <title>Comparative Genomics of a Bacterivorous Green Alga Reveals Evolutionary Causalities and Consequences of Phago-Mixotrophic Mode of Nutrition.</title>
        <authorList>
            <person name="Burns J.A."/>
            <person name="Paasch A."/>
            <person name="Narechania A."/>
            <person name="Kim E."/>
        </authorList>
    </citation>
    <scope>NUCLEOTIDE SEQUENCE [LARGE SCALE GENOMIC DNA]</scope>
    <source>
        <strain evidence="10 11">PLY_AMNH</strain>
    </source>
</reference>
<dbReference type="SUPFAM" id="SSF50249">
    <property type="entry name" value="Nucleic acid-binding proteins"/>
    <property type="match status" value="1"/>
</dbReference>
<evidence type="ECO:0000256" key="4">
    <source>
        <dbReference type="ARBA" id="ARBA00022980"/>
    </source>
</evidence>
<evidence type="ECO:0000256" key="3">
    <source>
        <dbReference type="ARBA" id="ARBA00011838"/>
    </source>
</evidence>
<dbReference type="GO" id="GO:0016740">
    <property type="term" value="F:transferase activity"/>
    <property type="evidence" value="ECO:0007669"/>
    <property type="project" value="InterPro"/>
</dbReference>
<dbReference type="GO" id="GO:0002181">
    <property type="term" value="P:cytoplasmic translation"/>
    <property type="evidence" value="ECO:0007669"/>
    <property type="project" value="TreeGrafter"/>
</dbReference>
<dbReference type="Gene3D" id="4.10.950.10">
    <property type="entry name" value="Ribosomal protein L2, domain 3"/>
    <property type="match status" value="1"/>
</dbReference>
<dbReference type="GO" id="GO:0015934">
    <property type="term" value="C:large ribosomal subunit"/>
    <property type="evidence" value="ECO:0007669"/>
    <property type="project" value="InterPro"/>
</dbReference>
<feature type="domain" description="Large ribosomal subunit protein uL2 RNA-binding" evidence="9">
    <location>
        <begin position="83"/>
        <end position="162"/>
    </location>
</feature>
<sequence>MSNGVHVTTTPTAIGQQISQYPGQIFSQLTQCRGMAKKVVAPGMKSFKPTSPGIRSRLITSRDGLWKGKPYKPLTKGLTKKGGRSGGTGRITVRHRGGGHKRLYRIIDFKRRLFGLTGIVRRIEYDPNRTARIALIDYEGDYKLTHYIIAPDGLKAGDLITQGPDSPVRNGNALPIENIPVGTTVHNVELLPGNGGQLARSAGASCTLIKKDEKGYATLRLTSGEMRLVLLQCMATVGVVSNKNHFNTRLGKAGVKRWLGFKPTVRGVAMNPIDHPHGGGEGRTSGGRPSCTPWGVPTKGYRTRNNKRTDVFRVARRPSKNSKKK</sequence>
<evidence type="ECO:0000256" key="2">
    <source>
        <dbReference type="ARBA" id="ARBA00005636"/>
    </source>
</evidence>
<evidence type="ECO:0000256" key="6">
    <source>
        <dbReference type="ARBA" id="ARBA00069872"/>
    </source>
</evidence>
<dbReference type="InterPro" id="IPR014722">
    <property type="entry name" value="Rib_uL2_dom2"/>
</dbReference>
<dbReference type="PANTHER" id="PTHR13691:SF5">
    <property type="entry name" value="LARGE RIBOSOMAL SUBUNIT PROTEIN UL2M"/>
    <property type="match status" value="1"/>
</dbReference>
<evidence type="ECO:0000259" key="9">
    <source>
        <dbReference type="SMART" id="SM01383"/>
    </source>
</evidence>
<dbReference type="HAMAP" id="MF_01320_B">
    <property type="entry name" value="Ribosomal_uL2_B"/>
    <property type="match status" value="1"/>
</dbReference>
<organism evidence="10 11">
    <name type="scientific">Cymbomonas tetramitiformis</name>
    <dbReference type="NCBI Taxonomy" id="36881"/>
    <lineage>
        <taxon>Eukaryota</taxon>
        <taxon>Viridiplantae</taxon>
        <taxon>Chlorophyta</taxon>
        <taxon>Pyramimonadophyceae</taxon>
        <taxon>Pyramimonadales</taxon>
        <taxon>Pyramimonadaceae</taxon>
        <taxon>Cymbomonas</taxon>
    </lineage>
</organism>
<feature type="region of interest" description="Disordered" evidence="7">
    <location>
        <begin position="270"/>
        <end position="325"/>
    </location>
</feature>
<dbReference type="Gene3D" id="2.40.50.140">
    <property type="entry name" value="Nucleic acid-binding proteins"/>
    <property type="match status" value="1"/>
</dbReference>
<dbReference type="InterPro" id="IPR008991">
    <property type="entry name" value="Translation_prot_SH3-like_sf"/>
</dbReference>
<dbReference type="AlphaFoldDB" id="A0AAE0GNP1"/>
<keyword evidence="4 10" id="KW-0689">Ribosomal protein</keyword>
<dbReference type="InterPro" id="IPR002171">
    <property type="entry name" value="Ribosomal_uL2"/>
</dbReference>
<proteinExistence type="inferred from homology"/>
<dbReference type="InterPro" id="IPR012340">
    <property type="entry name" value="NA-bd_OB-fold"/>
</dbReference>
<feature type="compositionally biased region" description="Basic residues" evidence="7">
    <location>
        <begin position="314"/>
        <end position="325"/>
    </location>
</feature>
<keyword evidence="11" id="KW-1185">Reference proteome</keyword>
<dbReference type="InterPro" id="IPR005880">
    <property type="entry name" value="Ribosomal_uL2_bac/org-type"/>
</dbReference>
<feature type="domain" description="Large ribosomal subunit protein uL2 C-terminal" evidence="8">
    <location>
        <begin position="168"/>
        <end position="297"/>
    </location>
</feature>
<dbReference type="Proteomes" id="UP001190700">
    <property type="component" value="Unassembled WGS sequence"/>
</dbReference>